<keyword evidence="3" id="KW-0949">S-adenosyl-L-methionine</keyword>
<dbReference type="HOGENOM" id="CLU_017135_0_0_1"/>
<dbReference type="OrthoDB" id="341421at2759"/>
<feature type="domain" description="SET" evidence="5">
    <location>
        <begin position="25"/>
        <end position="275"/>
    </location>
</feature>
<dbReference type="GO" id="GO:0005634">
    <property type="term" value="C:nucleus"/>
    <property type="evidence" value="ECO:0007669"/>
    <property type="project" value="UniProtKB-SubCell"/>
</dbReference>
<gene>
    <name evidence="6" type="ORF">SETTUDRAFT_98410</name>
</gene>
<dbReference type="Pfam" id="PF00856">
    <property type="entry name" value="SET"/>
    <property type="match status" value="1"/>
</dbReference>
<evidence type="ECO:0000313" key="7">
    <source>
        <dbReference type="Proteomes" id="UP000016935"/>
    </source>
</evidence>
<feature type="region of interest" description="Disordered" evidence="4">
    <location>
        <begin position="459"/>
        <end position="480"/>
    </location>
</feature>
<dbReference type="InterPro" id="IPR050600">
    <property type="entry name" value="SETD3_SETD6_MTase"/>
</dbReference>
<dbReference type="InterPro" id="IPR046341">
    <property type="entry name" value="SET_dom_sf"/>
</dbReference>
<protein>
    <recommendedName>
        <fullName evidence="5">SET domain-containing protein</fullName>
    </recommendedName>
</protein>
<dbReference type="SUPFAM" id="SSF82199">
    <property type="entry name" value="SET domain"/>
    <property type="match status" value="1"/>
</dbReference>
<evidence type="ECO:0000256" key="4">
    <source>
        <dbReference type="SAM" id="MobiDB-lite"/>
    </source>
</evidence>
<evidence type="ECO:0000313" key="6">
    <source>
        <dbReference type="EMBL" id="EOA81774.1"/>
    </source>
</evidence>
<dbReference type="GeneID" id="19406372"/>
<dbReference type="PANTHER" id="PTHR13271:SF34">
    <property type="entry name" value="N-LYSINE METHYLTRANSFERASE SETD6"/>
    <property type="match status" value="1"/>
</dbReference>
<dbReference type="PANTHER" id="PTHR13271">
    <property type="entry name" value="UNCHARACTERIZED PUTATIVE METHYLTRANSFERASE"/>
    <property type="match status" value="1"/>
</dbReference>
<dbReference type="InterPro" id="IPR015353">
    <property type="entry name" value="Rubisco_LSMT_subst-bd"/>
</dbReference>
<dbReference type="PROSITE" id="PS50280">
    <property type="entry name" value="SET"/>
    <property type="match status" value="1"/>
</dbReference>
<keyword evidence="7" id="KW-1185">Reference proteome</keyword>
<dbReference type="Pfam" id="PF09273">
    <property type="entry name" value="Rubis-subs-bind"/>
    <property type="match status" value="1"/>
</dbReference>
<dbReference type="InterPro" id="IPR036464">
    <property type="entry name" value="Rubisco_LSMT_subst-bd_sf"/>
</dbReference>
<accession>R0JWA5</accession>
<name>R0JWA5_EXST2</name>
<dbReference type="RefSeq" id="XP_008031141.1">
    <property type="nucleotide sequence ID" value="XM_008032950.1"/>
</dbReference>
<reference evidence="6 7" key="1">
    <citation type="journal article" date="2012" name="PLoS Pathog.">
        <title>Diverse lifestyles and strategies of plant pathogenesis encoded in the genomes of eighteen Dothideomycetes fungi.</title>
        <authorList>
            <person name="Ohm R.A."/>
            <person name="Feau N."/>
            <person name="Henrissat B."/>
            <person name="Schoch C.L."/>
            <person name="Horwitz B.A."/>
            <person name="Barry K.W."/>
            <person name="Condon B.J."/>
            <person name="Copeland A.C."/>
            <person name="Dhillon B."/>
            <person name="Glaser F."/>
            <person name="Hesse C.N."/>
            <person name="Kosti I."/>
            <person name="LaButti K."/>
            <person name="Lindquist E.A."/>
            <person name="Lucas S."/>
            <person name="Salamov A.A."/>
            <person name="Bradshaw R.E."/>
            <person name="Ciuffetti L."/>
            <person name="Hamelin R.C."/>
            <person name="Kema G.H.J."/>
            <person name="Lawrence C."/>
            <person name="Scott J.A."/>
            <person name="Spatafora J.W."/>
            <person name="Turgeon B.G."/>
            <person name="de Wit P.J.G.M."/>
            <person name="Zhong S."/>
            <person name="Goodwin S.B."/>
            <person name="Grigoriev I.V."/>
        </authorList>
    </citation>
    <scope>NUCLEOTIDE SEQUENCE [LARGE SCALE GENOMIC DNA]</scope>
    <source>
        <strain evidence="7">28A</strain>
    </source>
</reference>
<feature type="compositionally biased region" description="Basic residues" evidence="4">
    <location>
        <begin position="470"/>
        <end position="480"/>
    </location>
</feature>
<dbReference type="GO" id="GO:0016279">
    <property type="term" value="F:protein-lysine N-methyltransferase activity"/>
    <property type="evidence" value="ECO:0007669"/>
    <property type="project" value="UniProtKB-UniRule"/>
</dbReference>
<evidence type="ECO:0000256" key="1">
    <source>
        <dbReference type="ARBA" id="ARBA00022603"/>
    </source>
</evidence>
<dbReference type="Proteomes" id="UP000016935">
    <property type="component" value="Unassembled WGS sequence"/>
</dbReference>
<dbReference type="AlphaFoldDB" id="R0JWA5"/>
<dbReference type="Gene3D" id="3.90.1420.10">
    <property type="entry name" value="Rubisco LSMT, substrate-binding domain"/>
    <property type="match status" value="1"/>
</dbReference>
<dbReference type="SUPFAM" id="SSF81822">
    <property type="entry name" value="RuBisCo LSMT C-terminal, substrate-binding domain"/>
    <property type="match status" value="1"/>
</dbReference>
<dbReference type="GO" id="GO:0032259">
    <property type="term" value="P:methylation"/>
    <property type="evidence" value="ECO:0007669"/>
    <property type="project" value="UniProtKB-KW"/>
</dbReference>
<evidence type="ECO:0000259" key="5">
    <source>
        <dbReference type="PROSITE" id="PS50280"/>
    </source>
</evidence>
<evidence type="ECO:0000256" key="2">
    <source>
        <dbReference type="ARBA" id="ARBA00022679"/>
    </source>
</evidence>
<keyword evidence="2" id="KW-0808">Transferase</keyword>
<dbReference type="STRING" id="671987.R0JWA5"/>
<dbReference type="FunFam" id="3.90.1410.10:FF:000007">
    <property type="entry name" value="Ribosomal lysine N-methyltransferase 4"/>
    <property type="match status" value="1"/>
</dbReference>
<keyword evidence="1" id="KW-0489">Methyltransferase</keyword>
<dbReference type="InterPro" id="IPR001214">
    <property type="entry name" value="SET_dom"/>
</dbReference>
<dbReference type="EMBL" id="KB908866">
    <property type="protein sequence ID" value="EOA81774.1"/>
    <property type="molecule type" value="Genomic_DNA"/>
</dbReference>
<dbReference type="Gene3D" id="3.90.1410.10">
    <property type="entry name" value="set domain protein methyltransferase, domain 1"/>
    <property type="match status" value="1"/>
</dbReference>
<dbReference type="eggNOG" id="KOG1338">
    <property type="taxonomic scope" value="Eukaryota"/>
</dbReference>
<evidence type="ECO:0000256" key="3">
    <source>
        <dbReference type="ARBA" id="ARBA00022691"/>
    </source>
</evidence>
<organism evidence="6 7">
    <name type="scientific">Exserohilum turcicum (strain 28A)</name>
    <name type="common">Northern leaf blight fungus</name>
    <name type="synonym">Setosphaeria turcica</name>
    <dbReference type="NCBI Taxonomy" id="671987"/>
    <lineage>
        <taxon>Eukaryota</taxon>
        <taxon>Fungi</taxon>
        <taxon>Dikarya</taxon>
        <taxon>Ascomycota</taxon>
        <taxon>Pezizomycotina</taxon>
        <taxon>Dothideomycetes</taxon>
        <taxon>Pleosporomycetidae</taxon>
        <taxon>Pleosporales</taxon>
        <taxon>Pleosporineae</taxon>
        <taxon>Pleosporaceae</taxon>
        <taxon>Exserohilum</taxon>
    </lineage>
</organism>
<sequence length="480" mass="54885">MDHFQGLTTRFLAWFKDSGGVFRDDLLEIRDLRSKGSGRGIIAKQDIAEDTPLFSIPRDIIINAQTSQLTQKLPEIFQDPLEDGDEENEVEPLGSWGTLILVLIYEHLHGDASPWKPYLDILPQTFETPIFWSEVELKELEGTALTQEKIGKEESDQMLRSRILPIVVKHRNVFYPKGAPELNQEELLSLAHRMGSTIMSYAFDLEGEDEQSEEDDDDGWLEDREGKTLLGMVPMADMLNANAEFNAHLSHGDQLEVTSLRESIPTGSEILNYYGPLPSSDLLRRYGYVTAEHSRYDVVELPWSMVREALGKELQLSQNLIQKIETETESQPEVDLEDVFVIERDSGEPSPYGMFTQPAMLREVSPELEEQVMLFLKIFKKLNGKTKLELKRTRGDDIYNAVVNKVLRARLAQYPHSIEQDEQLLSRNDLTRRHRMAIQVRLGEKRLLQEALALVPNDEEIAQENEGRTTKKPRRTSPIA</sequence>
<proteinExistence type="predicted"/>
<reference evidence="6 7" key="2">
    <citation type="journal article" date="2013" name="PLoS Genet.">
        <title>Comparative genome structure, secondary metabolite, and effector coding capacity across Cochliobolus pathogens.</title>
        <authorList>
            <person name="Condon B.J."/>
            <person name="Leng Y."/>
            <person name="Wu D."/>
            <person name="Bushley K.E."/>
            <person name="Ohm R.A."/>
            <person name="Otillar R."/>
            <person name="Martin J."/>
            <person name="Schackwitz W."/>
            <person name="Grimwood J."/>
            <person name="MohdZainudin N."/>
            <person name="Xue C."/>
            <person name="Wang R."/>
            <person name="Manning V.A."/>
            <person name="Dhillon B."/>
            <person name="Tu Z.J."/>
            <person name="Steffenson B.J."/>
            <person name="Salamov A."/>
            <person name="Sun H."/>
            <person name="Lowry S."/>
            <person name="LaButti K."/>
            <person name="Han J."/>
            <person name="Copeland A."/>
            <person name="Lindquist E."/>
            <person name="Barry K."/>
            <person name="Schmutz J."/>
            <person name="Baker S.E."/>
            <person name="Ciuffetti L.M."/>
            <person name="Grigoriev I.V."/>
            <person name="Zhong S."/>
            <person name="Turgeon B.G."/>
        </authorList>
    </citation>
    <scope>NUCLEOTIDE SEQUENCE [LARGE SCALE GENOMIC DNA]</scope>
    <source>
        <strain evidence="7">28A</strain>
    </source>
</reference>